<dbReference type="Pfam" id="PF00226">
    <property type="entry name" value="DnaJ"/>
    <property type="match status" value="1"/>
</dbReference>
<dbReference type="EMBL" id="JH370151">
    <property type="protein sequence ID" value="ELA41054.1"/>
    <property type="molecule type" value="Genomic_DNA"/>
</dbReference>
<proteinExistence type="predicted"/>
<dbReference type="SUPFAM" id="SSF46565">
    <property type="entry name" value="Chaperone J-domain"/>
    <property type="match status" value="1"/>
</dbReference>
<dbReference type="GeneID" id="19882646"/>
<dbReference type="PROSITE" id="PS50076">
    <property type="entry name" value="DNAJ_2"/>
    <property type="match status" value="1"/>
</dbReference>
<evidence type="ECO:0000259" key="1">
    <source>
        <dbReference type="PROSITE" id="PS50076"/>
    </source>
</evidence>
<dbReference type="InterPro" id="IPR001623">
    <property type="entry name" value="DnaJ_domain"/>
</dbReference>
<dbReference type="InParanoid" id="L2GKA4"/>
<protein>
    <recommendedName>
        <fullName evidence="1">J domain-containing protein</fullName>
    </recommendedName>
</protein>
<dbReference type="CDD" id="cd06257">
    <property type="entry name" value="DnaJ"/>
    <property type="match status" value="1"/>
</dbReference>
<dbReference type="InterPro" id="IPR036869">
    <property type="entry name" value="J_dom_sf"/>
</dbReference>
<dbReference type="SMART" id="SM00271">
    <property type="entry name" value="DnaJ"/>
    <property type="match status" value="1"/>
</dbReference>
<dbReference type="VEuPathDB" id="MicrosporidiaDB:VICG_01936"/>
<gene>
    <name evidence="2" type="ORF">VICG_01936</name>
</gene>
<evidence type="ECO:0000313" key="3">
    <source>
        <dbReference type="Proteomes" id="UP000011082"/>
    </source>
</evidence>
<accession>L2GKA4</accession>
<organism evidence="2 3">
    <name type="scientific">Vittaforma corneae (strain ATCC 50505)</name>
    <name type="common">Microsporidian parasite</name>
    <name type="synonym">Nosema corneum</name>
    <dbReference type="NCBI Taxonomy" id="993615"/>
    <lineage>
        <taxon>Eukaryota</taxon>
        <taxon>Fungi</taxon>
        <taxon>Fungi incertae sedis</taxon>
        <taxon>Microsporidia</taxon>
        <taxon>Nosematidae</taxon>
        <taxon>Vittaforma</taxon>
    </lineage>
</organism>
<dbReference type="OrthoDB" id="10250354at2759"/>
<keyword evidence="3" id="KW-1185">Reference proteome</keyword>
<dbReference type="Proteomes" id="UP000011082">
    <property type="component" value="Unassembled WGS sequence"/>
</dbReference>
<dbReference type="AlphaFoldDB" id="L2GKA4"/>
<reference evidence="3" key="1">
    <citation type="submission" date="2011-05" db="EMBL/GenBank/DDBJ databases">
        <title>The genome sequence of Vittaforma corneae strain ATCC 50505.</title>
        <authorList>
            <consortium name="The Broad Institute Genome Sequencing Platform"/>
            <person name="Cuomo C."/>
            <person name="Didier E."/>
            <person name="Bowers L."/>
            <person name="Young S.K."/>
            <person name="Zeng Q."/>
            <person name="Gargeya S."/>
            <person name="Fitzgerald M."/>
            <person name="Haas B."/>
            <person name="Abouelleil A."/>
            <person name="Alvarado L."/>
            <person name="Arachchi H.M."/>
            <person name="Berlin A."/>
            <person name="Chapman S.B."/>
            <person name="Gearin G."/>
            <person name="Goldberg J."/>
            <person name="Griggs A."/>
            <person name="Gujja S."/>
            <person name="Hansen M."/>
            <person name="Heiman D."/>
            <person name="Howarth C."/>
            <person name="Larimer J."/>
            <person name="Lui A."/>
            <person name="MacDonald P.J.P."/>
            <person name="McCowen C."/>
            <person name="Montmayeur A."/>
            <person name="Murphy C."/>
            <person name="Neiman D."/>
            <person name="Pearson M."/>
            <person name="Priest M."/>
            <person name="Roberts A."/>
            <person name="Saif S."/>
            <person name="Shea T."/>
            <person name="Sisk P."/>
            <person name="Stolte C."/>
            <person name="Sykes S."/>
            <person name="Wortman J."/>
            <person name="Nusbaum C."/>
            <person name="Birren B."/>
        </authorList>
    </citation>
    <scope>NUCLEOTIDE SEQUENCE [LARGE SCALE GENOMIC DNA]</scope>
    <source>
        <strain evidence="3">ATCC 50505</strain>
    </source>
</reference>
<name>L2GKA4_VITCO</name>
<dbReference type="HOGENOM" id="CLU_169138_0_0_1"/>
<sequence length="115" mass="13643">MERLELYRILNVRKDAPKDAVKQKYRKMLFDLHPNNKKTGNESAFIELQEAYKRYLTGDLFSNCWAVVENNRKEFECRCGGIYKIEEGRAGRIECEYCSCFIEVEDPILRLHKSK</sequence>
<evidence type="ECO:0000313" key="2">
    <source>
        <dbReference type="EMBL" id="ELA41054.1"/>
    </source>
</evidence>
<dbReference type="Gene3D" id="1.10.287.110">
    <property type="entry name" value="DnaJ domain"/>
    <property type="match status" value="1"/>
</dbReference>
<dbReference type="RefSeq" id="XP_007605381.1">
    <property type="nucleotide sequence ID" value="XM_007605319.1"/>
</dbReference>
<dbReference type="OMA" id="IGPVECM"/>
<feature type="domain" description="J" evidence="1">
    <location>
        <begin position="5"/>
        <end position="79"/>
    </location>
</feature>